<dbReference type="InterPro" id="IPR042243">
    <property type="entry name" value="HypD_1"/>
</dbReference>
<accession>A0A2W0HK78</accession>
<dbReference type="EMBL" id="PDOF01000001">
    <property type="protein sequence ID" value="PYZ97482.1"/>
    <property type="molecule type" value="Genomic_DNA"/>
</dbReference>
<dbReference type="AlphaFoldDB" id="A0A2W0HK78"/>
<dbReference type="PANTHER" id="PTHR30149:SF0">
    <property type="entry name" value="HYDROGENASE MATURATION FACTOR HYPD"/>
    <property type="match status" value="1"/>
</dbReference>
<dbReference type="Proteomes" id="UP000248066">
    <property type="component" value="Unassembled WGS sequence"/>
</dbReference>
<organism evidence="4 5">
    <name type="scientific">Alteribacter lacisalsi</name>
    <dbReference type="NCBI Taxonomy" id="2045244"/>
    <lineage>
        <taxon>Bacteria</taxon>
        <taxon>Bacillati</taxon>
        <taxon>Bacillota</taxon>
        <taxon>Bacilli</taxon>
        <taxon>Bacillales</taxon>
        <taxon>Bacillaceae</taxon>
        <taxon>Alteribacter</taxon>
    </lineage>
</organism>
<comment type="caution">
    <text evidence="4">The sequence shown here is derived from an EMBL/GenBank/DDBJ whole genome shotgun (WGS) entry which is preliminary data.</text>
</comment>
<keyword evidence="2" id="KW-0479">Metal-binding</keyword>
<evidence type="ECO:0000256" key="2">
    <source>
        <dbReference type="ARBA" id="ARBA00022723"/>
    </source>
</evidence>
<reference evidence="4 5" key="1">
    <citation type="submission" date="2017-10" db="EMBL/GenBank/DDBJ databases">
        <title>Bacillus sp. nov., a halophilic bacterium isolated from a Yangshapao Lake.</title>
        <authorList>
            <person name="Wang H."/>
        </authorList>
    </citation>
    <scope>NUCLEOTIDE SEQUENCE [LARGE SCALE GENOMIC DNA]</scope>
    <source>
        <strain evidence="4 5">YSP-3</strain>
    </source>
</reference>
<sequence length="368" mass="40350">MDVMNFYTDPAVIRSSVEKVKNAARDFRNQHQRVPVIMEVCGSHTMAFARSGIKTALKDDVNLIAGPGCPVCVTDQKAIDAMIGLAGKQDTILCTFGDMMRVPGSRRSLVDARTEGKDVRVVYSPVDSVTIAERNPEKEVVFLGIGFETTIPLLAMAVRKAERLNLKNYSVWMTTKLVEPVLRTLLDSGEAEVDGFLLPGHVSVVSGEKSYRFLTAEYGLPGVITGFEPVQLLSGTYKLVRMLREGKHAVVNDYRSVVGQSGNQIAQSLMTTYFTFSDEEWRGMGAIPASGLVLKEAYAAFDAKRRFNVTVPPQRKTACRCGEIIKGRIAPEDCALFGKGCTPVNPVGPCMVSTEGTCAAHYQYMREE</sequence>
<evidence type="ECO:0000313" key="5">
    <source>
        <dbReference type="Proteomes" id="UP000248066"/>
    </source>
</evidence>
<keyword evidence="3" id="KW-0408">Iron</keyword>
<protein>
    <submittedName>
        <fullName evidence="4">Hydrogenase formation protein HypD</fullName>
    </submittedName>
</protein>
<dbReference type="PANTHER" id="PTHR30149">
    <property type="entry name" value="HYDROGENASE PROTEIN ASSEMBLY PROTEIN HYPD"/>
    <property type="match status" value="1"/>
</dbReference>
<dbReference type="OrthoDB" id="9770424at2"/>
<gene>
    <name evidence="4" type="ORF">CR205_02475</name>
</gene>
<keyword evidence="5" id="KW-1185">Reference proteome</keyword>
<dbReference type="GO" id="GO:0051539">
    <property type="term" value="F:4 iron, 4 sulfur cluster binding"/>
    <property type="evidence" value="ECO:0007669"/>
    <property type="project" value="TreeGrafter"/>
</dbReference>
<dbReference type="InterPro" id="IPR042244">
    <property type="entry name" value="HypD_2_sf"/>
</dbReference>
<dbReference type="NCBIfam" id="TIGR00075">
    <property type="entry name" value="hypD"/>
    <property type="match status" value="1"/>
</dbReference>
<evidence type="ECO:0000256" key="3">
    <source>
        <dbReference type="ARBA" id="ARBA00023004"/>
    </source>
</evidence>
<evidence type="ECO:0000313" key="4">
    <source>
        <dbReference type="EMBL" id="PYZ97482.1"/>
    </source>
</evidence>
<comment type="similarity">
    <text evidence="1">Belongs to the HypD family.</text>
</comment>
<evidence type="ECO:0000256" key="1">
    <source>
        <dbReference type="ARBA" id="ARBA00007888"/>
    </source>
</evidence>
<dbReference type="GO" id="GO:0005506">
    <property type="term" value="F:iron ion binding"/>
    <property type="evidence" value="ECO:0007669"/>
    <property type="project" value="TreeGrafter"/>
</dbReference>
<dbReference type="Gene3D" id="3.40.50.11740">
    <property type="entry name" value="HypD, alpha/beta domain 2"/>
    <property type="match status" value="2"/>
</dbReference>
<dbReference type="Pfam" id="PF01924">
    <property type="entry name" value="HypD"/>
    <property type="match status" value="1"/>
</dbReference>
<dbReference type="GO" id="GO:0070025">
    <property type="term" value="F:carbon monoxide binding"/>
    <property type="evidence" value="ECO:0007669"/>
    <property type="project" value="TreeGrafter"/>
</dbReference>
<dbReference type="GO" id="GO:0051604">
    <property type="term" value="P:protein maturation"/>
    <property type="evidence" value="ECO:0007669"/>
    <property type="project" value="TreeGrafter"/>
</dbReference>
<dbReference type="RefSeq" id="WP_110516607.1">
    <property type="nucleotide sequence ID" value="NZ_PDOF01000001.1"/>
</dbReference>
<dbReference type="PIRSF" id="PIRSF005622">
    <property type="entry name" value="Hydrgn_mat_hypD"/>
    <property type="match status" value="1"/>
</dbReference>
<proteinExistence type="inferred from homology"/>
<dbReference type="Gene3D" id="6.10.20.100">
    <property type="match status" value="1"/>
</dbReference>
<dbReference type="InterPro" id="IPR002780">
    <property type="entry name" value="Hyd_form_HypD"/>
</dbReference>
<name>A0A2W0HK78_9BACI</name>